<evidence type="ECO:0000313" key="2">
    <source>
        <dbReference type="Proteomes" id="UP001292094"/>
    </source>
</evidence>
<accession>A0AAE1PZ55</accession>
<gene>
    <name evidence="1" type="ORF">Pmani_012352</name>
</gene>
<proteinExistence type="predicted"/>
<dbReference type="EMBL" id="JAWZYT010001016">
    <property type="protein sequence ID" value="KAK4316495.1"/>
    <property type="molecule type" value="Genomic_DNA"/>
</dbReference>
<reference evidence="1" key="1">
    <citation type="submission" date="2023-11" db="EMBL/GenBank/DDBJ databases">
        <title>Genome assemblies of two species of porcelain crab, Petrolisthes cinctipes and Petrolisthes manimaculis (Anomura: Porcellanidae).</title>
        <authorList>
            <person name="Angst P."/>
        </authorList>
    </citation>
    <scope>NUCLEOTIDE SEQUENCE</scope>
    <source>
        <strain evidence="1">PB745_02</strain>
        <tissue evidence="1">Gill</tissue>
    </source>
</reference>
<comment type="caution">
    <text evidence="1">The sequence shown here is derived from an EMBL/GenBank/DDBJ whole genome shotgun (WGS) entry which is preliminary data.</text>
</comment>
<name>A0AAE1PZ55_9EUCA</name>
<dbReference type="AlphaFoldDB" id="A0AAE1PZ55"/>
<evidence type="ECO:0000313" key="1">
    <source>
        <dbReference type="EMBL" id="KAK4316495.1"/>
    </source>
</evidence>
<organism evidence="1 2">
    <name type="scientific">Petrolisthes manimaculis</name>
    <dbReference type="NCBI Taxonomy" id="1843537"/>
    <lineage>
        <taxon>Eukaryota</taxon>
        <taxon>Metazoa</taxon>
        <taxon>Ecdysozoa</taxon>
        <taxon>Arthropoda</taxon>
        <taxon>Crustacea</taxon>
        <taxon>Multicrustacea</taxon>
        <taxon>Malacostraca</taxon>
        <taxon>Eumalacostraca</taxon>
        <taxon>Eucarida</taxon>
        <taxon>Decapoda</taxon>
        <taxon>Pleocyemata</taxon>
        <taxon>Anomura</taxon>
        <taxon>Galatheoidea</taxon>
        <taxon>Porcellanidae</taxon>
        <taxon>Petrolisthes</taxon>
    </lineage>
</organism>
<dbReference type="Proteomes" id="UP001292094">
    <property type="component" value="Unassembled WGS sequence"/>
</dbReference>
<sequence>MNSNEEHRKVGNVGGCGQTLAVQILTHYSGLVCLASSQCWLTWRRCDLWCAFLQQRLQESTTLCFPLLLQPTLQQ</sequence>
<protein>
    <submittedName>
        <fullName evidence="1">Uncharacterized protein</fullName>
    </submittedName>
</protein>
<keyword evidence="2" id="KW-1185">Reference proteome</keyword>